<dbReference type="PANTHER" id="PTHR44329">
    <property type="entry name" value="SERINE/THREONINE-PROTEIN KINASE TNNI3K-RELATED"/>
    <property type="match status" value="1"/>
</dbReference>
<evidence type="ECO:0000259" key="2">
    <source>
        <dbReference type="PROSITE" id="PS50011"/>
    </source>
</evidence>
<organism evidence="3 4">
    <name type="scientific">Tritrichomonas musculus</name>
    <dbReference type="NCBI Taxonomy" id="1915356"/>
    <lineage>
        <taxon>Eukaryota</taxon>
        <taxon>Metamonada</taxon>
        <taxon>Parabasalia</taxon>
        <taxon>Tritrichomonadida</taxon>
        <taxon>Tritrichomonadidae</taxon>
        <taxon>Tritrichomonas</taxon>
    </lineage>
</organism>
<sequence length="954" mass="111449">MIGIISEIKAIISEIDTKSQTAVIFQNKFTIINGILQDIDFQEISQYQQQCQSFKQNLTELLQIIDTIQDEQQLFHLLVHQSMQQFVYKINHIIEKINSLMNEMGIDESFKMPVSDIFNDLTNIDDILVKTIIQFQKRRNEISELMKQTTASVYNNSDEDNINELNKYPQYKLKKSDFQYEKKPFESNRAFDYYNGTMNDKNVTVMKLKINSLFKRLLTVFITIDHPYIEKFLGAYIEKNKIFIVTDRNGYNLTTVLDNQNDDEIISLQPGERTILAFKIAQAMSYLHSKSVMHRNLTTDNIIINRKLNARGELEIEPKIVGFNNSRLIPNENTLGISSLNISTKRHVSYFRAPELDDGKYDEKVDVFAFSGILYQILTGHKPFEKESNSKVVKLLYNNERPPLNIEDSNIVDLINGCWDKKPNDRFSFDQILFKMVEDKIVFPSDESEREQILKFYIKNAIKNNKTRDCLKAFDSIQNYIGNTFQFRFEFERARSLLSSYKFQLTDSEYFSKEELTKEEADNINELYSNLLKFQTIANENSEDQWESNIELYKNDKTENQIKTVEVMENITKTLKDIYQSMHKLGFDNIEKYKENAYDLLFDINELINFLPDDAYVDNHERITQFMEDKKLEENNNSQASIQRRLKDLFSRFKHFELDPKELEKVDDSEILGGYGATSSVYKKKYKGQIVAVKEFKNYIVNGEHSLGQLRREIGYLTKLRHPNIVEFIGYVLFPENKIWIVSKFIKDGSLEKLIENKKLSGNDKTKIAFKVALAMEYIHSNNVIHLDLKPANILVDGDDPKITDFGLSAPSNVAFNEKYSVGTYRYMAPEIFKLDKKEKSSYAAPADVFSYALILWNLYSGKIPFDDLNDGLDAAQCYYDNKRCSFDTDISNSLKDLIIQAWDEDPNKRPTFEEIVDRMKNNYIMFPDADKKEMEAFYNDESAKRSLLKIHFK</sequence>
<gene>
    <name evidence="3" type="ORF">M9Y10_045495</name>
</gene>
<keyword evidence="1" id="KW-0175">Coiled coil</keyword>
<feature type="domain" description="Protein kinase" evidence="2">
    <location>
        <begin position="139"/>
        <end position="443"/>
    </location>
</feature>
<name>A0ABR2JVU3_9EUKA</name>
<dbReference type="PANTHER" id="PTHR44329:SF140">
    <property type="entry name" value="INACTIVE PROTEIN TYROSINE KINASE PTKL"/>
    <property type="match status" value="1"/>
</dbReference>
<feature type="coiled-coil region" evidence="1">
    <location>
        <begin position="44"/>
        <end position="71"/>
    </location>
</feature>
<dbReference type="Pfam" id="PF07714">
    <property type="entry name" value="PK_Tyr_Ser-Thr"/>
    <property type="match status" value="1"/>
</dbReference>
<dbReference type="SMART" id="SM00220">
    <property type="entry name" value="S_TKc"/>
    <property type="match status" value="2"/>
</dbReference>
<dbReference type="Gene3D" id="1.10.510.10">
    <property type="entry name" value="Transferase(Phosphotransferase) domain 1"/>
    <property type="match status" value="2"/>
</dbReference>
<dbReference type="Pfam" id="PF00069">
    <property type="entry name" value="Pkinase"/>
    <property type="match status" value="1"/>
</dbReference>
<dbReference type="InterPro" id="IPR001245">
    <property type="entry name" value="Ser-Thr/Tyr_kinase_cat_dom"/>
</dbReference>
<evidence type="ECO:0000256" key="1">
    <source>
        <dbReference type="SAM" id="Coils"/>
    </source>
</evidence>
<evidence type="ECO:0000313" key="4">
    <source>
        <dbReference type="Proteomes" id="UP001470230"/>
    </source>
</evidence>
<accession>A0ABR2JVU3</accession>
<comment type="caution">
    <text evidence="3">The sequence shown here is derived from an EMBL/GenBank/DDBJ whole genome shotgun (WGS) entry which is preliminary data.</text>
</comment>
<dbReference type="InterPro" id="IPR008271">
    <property type="entry name" value="Ser/Thr_kinase_AS"/>
</dbReference>
<dbReference type="Proteomes" id="UP001470230">
    <property type="component" value="Unassembled WGS sequence"/>
</dbReference>
<dbReference type="PROSITE" id="PS50011">
    <property type="entry name" value="PROTEIN_KINASE_DOM"/>
    <property type="match status" value="2"/>
</dbReference>
<dbReference type="EMBL" id="JAPFFF010000009">
    <property type="protein sequence ID" value="KAK8882852.1"/>
    <property type="molecule type" value="Genomic_DNA"/>
</dbReference>
<keyword evidence="4" id="KW-1185">Reference proteome</keyword>
<dbReference type="InterPro" id="IPR051681">
    <property type="entry name" value="Ser/Thr_Kinases-Pseudokinases"/>
</dbReference>
<dbReference type="PROSITE" id="PS00108">
    <property type="entry name" value="PROTEIN_KINASE_ST"/>
    <property type="match status" value="1"/>
</dbReference>
<dbReference type="SUPFAM" id="SSF56112">
    <property type="entry name" value="Protein kinase-like (PK-like)"/>
    <property type="match status" value="2"/>
</dbReference>
<proteinExistence type="predicted"/>
<protein>
    <recommendedName>
        <fullName evidence="2">Protein kinase domain-containing protein</fullName>
    </recommendedName>
</protein>
<feature type="domain" description="Protein kinase" evidence="2">
    <location>
        <begin position="667"/>
        <end position="925"/>
    </location>
</feature>
<evidence type="ECO:0000313" key="3">
    <source>
        <dbReference type="EMBL" id="KAK8882852.1"/>
    </source>
</evidence>
<dbReference type="InterPro" id="IPR000719">
    <property type="entry name" value="Prot_kinase_dom"/>
</dbReference>
<reference evidence="3 4" key="1">
    <citation type="submission" date="2024-04" db="EMBL/GenBank/DDBJ databases">
        <title>Tritrichomonas musculus Genome.</title>
        <authorList>
            <person name="Alves-Ferreira E."/>
            <person name="Grigg M."/>
            <person name="Lorenzi H."/>
            <person name="Galac M."/>
        </authorList>
    </citation>
    <scope>NUCLEOTIDE SEQUENCE [LARGE SCALE GENOMIC DNA]</scope>
    <source>
        <strain evidence="3 4">EAF2021</strain>
    </source>
</reference>
<dbReference type="InterPro" id="IPR011009">
    <property type="entry name" value="Kinase-like_dom_sf"/>
</dbReference>